<evidence type="ECO:0000256" key="2">
    <source>
        <dbReference type="ARBA" id="ARBA00022517"/>
    </source>
</evidence>
<dbReference type="AlphaFoldDB" id="A0A427YLX1"/>
<dbReference type="GO" id="GO:0006364">
    <property type="term" value="P:rRNA processing"/>
    <property type="evidence" value="ECO:0007669"/>
    <property type="project" value="UniProtKB-KW"/>
</dbReference>
<dbReference type="GO" id="GO:0003676">
    <property type="term" value="F:nucleic acid binding"/>
    <property type="evidence" value="ECO:0007669"/>
    <property type="project" value="InterPro"/>
</dbReference>
<dbReference type="OrthoDB" id="29523at2759"/>
<proteinExistence type="inferred from homology"/>
<dbReference type="Proteomes" id="UP000279259">
    <property type="component" value="Unassembled WGS sequence"/>
</dbReference>
<feature type="domain" description="G-patch" evidence="8">
    <location>
        <begin position="25"/>
        <end position="72"/>
    </location>
</feature>
<keyword evidence="2" id="KW-0690">Ribosome biogenesis</keyword>
<sequence length="430" mass="45335">MGLSERKVKQRIGVDPRNLTWSEDKSRFSYKHMTALGWTDRSGLGGSDLSGNPNHIAVVQRLDNSGIGMARARKEGDDMSAGAGPAGRGLEDVLKRLAASASASPSPSPAPESPALSPPVSTSETEATDRRLARNRIASRQKHLHSKRLVSASPAALAEILGVPASALPAIPSPSPTPALEIRSSSISVPVIPADPAPPSLSATPAAPTRDAEEVISTSTLSVSDYFQRKLREKMLARQAAASASGSVTPTLSEGSLALAKEEVKVVVGGTEWEGSRTTFEQTTWDSAVAGPSSIPFTPSTSIDSDTPVTAKLSKEEKRAAKAARREAKEAKRALKASREAAPSSAETTEVGKKRKRSERGDGTREPTQVASNAAGVLELGEDDGVSCAADPQQNADKNNNKERKQKRDKGDRSEKRAKKEKAGRTVKSA</sequence>
<evidence type="ECO:0000256" key="4">
    <source>
        <dbReference type="ARBA" id="ARBA00023242"/>
    </source>
</evidence>
<comment type="caution">
    <text evidence="9">The sequence shown here is derived from an EMBL/GenBank/DDBJ whole genome shotgun (WGS) entry which is preliminary data.</text>
</comment>
<accession>A0A427YLX1</accession>
<feature type="compositionally biased region" description="Low complexity" evidence="7">
    <location>
        <begin position="200"/>
        <end position="209"/>
    </location>
</feature>
<evidence type="ECO:0000259" key="8">
    <source>
        <dbReference type="PROSITE" id="PS50174"/>
    </source>
</evidence>
<dbReference type="PANTHER" id="PTHR23149">
    <property type="entry name" value="G PATCH DOMAIN CONTAINING PROTEIN"/>
    <property type="match status" value="1"/>
</dbReference>
<keyword evidence="10" id="KW-1185">Reference proteome</keyword>
<evidence type="ECO:0000313" key="9">
    <source>
        <dbReference type="EMBL" id="RSH92057.1"/>
    </source>
</evidence>
<dbReference type="InterPro" id="IPR050656">
    <property type="entry name" value="PINX1"/>
</dbReference>
<feature type="region of interest" description="Disordered" evidence="7">
    <location>
        <begin position="97"/>
        <end position="130"/>
    </location>
</feature>
<feature type="compositionally biased region" description="Polar residues" evidence="7">
    <location>
        <begin position="277"/>
        <end position="286"/>
    </location>
</feature>
<dbReference type="EMBL" id="RSCD01000007">
    <property type="protein sequence ID" value="RSH92057.1"/>
    <property type="molecule type" value="Genomic_DNA"/>
</dbReference>
<keyword evidence="3" id="KW-0698">rRNA processing</keyword>
<comment type="subcellular location">
    <subcellularLocation>
        <location evidence="1">Nucleus</location>
        <location evidence="1">Nucleolus</location>
    </subcellularLocation>
</comment>
<organism evidence="9 10">
    <name type="scientific">Saitozyma podzolica</name>
    <dbReference type="NCBI Taxonomy" id="1890683"/>
    <lineage>
        <taxon>Eukaryota</taxon>
        <taxon>Fungi</taxon>
        <taxon>Dikarya</taxon>
        <taxon>Basidiomycota</taxon>
        <taxon>Agaricomycotina</taxon>
        <taxon>Tremellomycetes</taxon>
        <taxon>Tremellales</taxon>
        <taxon>Trimorphomycetaceae</taxon>
        <taxon>Saitozyma</taxon>
    </lineage>
</organism>
<dbReference type="PROSITE" id="PS50174">
    <property type="entry name" value="G_PATCH"/>
    <property type="match status" value="1"/>
</dbReference>
<evidence type="ECO:0000256" key="7">
    <source>
        <dbReference type="SAM" id="MobiDB-lite"/>
    </source>
</evidence>
<name>A0A427YLX1_9TREE</name>
<gene>
    <name evidence="9" type="ORF">EHS25_009428</name>
</gene>
<dbReference type="InterPro" id="IPR000467">
    <property type="entry name" value="G_patch_dom"/>
</dbReference>
<comment type="similarity">
    <text evidence="5">Belongs to the PINX1 family.</text>
</comment>
<feature type="compositionally biased region" description="Low complexity" evidence="7">
    <location>
        <begin position="292"/>
        <end position="305"/>
    </location>
</feature>
<evidence type="ECO:0000256" key="1">
    <source>
        <dbReference type="ARBA" id="ARBA00004604"/>
    </source>
</evidence>
<evidence type="ECO:0000313" key="10">
    <source>
        <dbReference type="Proteomes" id="UP000279259"/>
    </source>
</evidence>
<dbReference type="GO" id="GO:0005730">
    <property type="term" value="C:nucleolus"/>
    <property type="evidence" value="ECO:0007669"/>
    <property type="project" value="UniProtKB-SubCell"/>
</dbReference>
<keyword evidence="4" id="KW-0539">Nucleus</keyword>
<reference evidence="9 10" key="1">
    <citation type="submission" date="2018-11" db="EMBL/GenBank/DDBJ databases">
        <title>Genome sequence of Saitozyma podzolica DSM 27192.</title>
        <authorList>
            <person name="Aliyu H."/>
            <person name="Gorte O."/>
            <person name="Ochsenreither K."/>
        </authorList>
    </citation>
    <scope>NUCLEOTIDE SEQUENCE [LARGE SCALE GENOMIC DNA]</scope>
    <source>
        <strain evidence="9 10">DSM 27192</strain>
    </source>
</reference>
<feature type="region of interest" description="Disordered" evidence="7">
    <location>
        <begin position="193"/>
        <end position="215"/>
    </location>
</feature>
<evidence type="ECO:0000256" key="3">
    <source>
        <dbReference type="ARBA" id="ARBA00022552"/>
    </source>
</evidence>
<evidence type="ECO:0000256" key="6">
    <source>
        <dbReference type="ARBA" id="ARBA00041961"/>
    </source>
</evidence>
<protein>
    <recommendedName>
        <fullName evidence="6">PinX1-related protein 1</fullName>
    </recommendedName>
</protein>
<feature type="region of interest" description="Disordered" evidence="7">
    <location>
        <begin position="277"/>
        <end position="430"/>
    </location>
</feature>
<dbReference type="PANTHER" id="PTHR23149:SF31">
    <property type="entry name" value="PROTEIN PXR1"/>
    <property type="match status" value="1"/>
</dbReference>
<dbReference type="STRING" id="1890683.A0A427YLX1"/>
<feature type="compositionally biased region" description="Basic and acidic residues" evidence="7">
    <location>
        <begin position="313"/>
        <end position="339"/>
    </location>
</feature>
<evidence type="ECO:0000256" key="5">
    <source>
        <dbReference type="ARBA" id="ARBA00038007"/>
    </source>
</evidence>